<evidence type="ECO:0000313" key="1">
    <source>
        <dbReference type="EMBL" id="KAL1896111.1"/>
    </source>
</evidence>
<dbReference type="Proteomes" id="UP001583186">
    <property type="component" value="Unassembled WGS sequence"/>
</dbReference>
<gene>
    <name evidence="1" type="ORF">Sste5346_004851</name>
</gene>
<proteinExistence type="predicted"/>
<reference evidence="1 2" key="1">
    <citation type="journal article" date="2024" name="IMA Fungus">
        <title>IMA Genome - F19 : A genome assembly and annotation guide to empower mycologists, including annotated draft genome sequences of Ceratocystis pirilliformis, Diaporthe australafricana, Fusarium ophioides, Paecilomyces lecythidis, and Sporothrix stenoceras.</title>
        <authorList>
            <person name="Aylward J."/>
            <person name="Wilson A.M."/>
            <person name="Visagie C.M."/>
            <person name="Spraker J."/>
            <person name="Barnes I."/>
            <person name="Buitendag C."/>
            <person name="Ceriani C."/>
            <person name="Del Mar Angel L."/>
            <person name="du Plessis D."/>
            <person name="Fuchs T."/>
            <person name="Gasser K."/>
            <person name="Kramer D."/>
            <person name="Li W."/>
            <person name="Munsamy K."/>
            <person name="Piso A."/>
            <person name="Price J.L."/>
            <person name="Sonnekus B."/>
            <person name="Thomas C."/>
            <person name="van der Nest A."/>
            <person name="van Dijk A."/>
            <person name="van Heerden A."/>
            <person name="van Vuuren N."/>
            <person name="Yilmaz N."/>
            <person name="Duong T.A."/>
            <person name="van der Merwe N.A."/>
            <person name="Wingfield M.J."/>
            <person name="Wingfield B.D."/>
        </authorList>
    </citation>
    <scope>NUCLEOTIDE SEQUENCE [LARGE SCALE GENOMIC DNA]</scope>
    <source>
        <strain evidence="1 2">CMW 5346</strain>
    </source>
</reference>
<accession>A0ABR3Z7Q3</accession>
<keyword evidence="2" id="KW-1185">Reference proteome</keyword>
<comment type="caution">
    <text evidence="1">The sequence shown here is derived from an EMBL/GenBank/DDBJ whole genome shotgun (WGS) entry which is preliminary data.</text>
</comment>
<dbReference type="EMBL" id="JAWCUI010000024">
    <property type="protein sequence ID" value="KAL1896111.1"/>
    <property type="molecule type" value="Genomic_DNA"/>
</dbReference>
<protein>
    <submittedName>
        <fullName evidence="1">Uncharacterized protein</fullName>
    </submittedName>
</protein>
<sequence>MVERYTWYMFVVFDLYHAAYDFQTAHLSSASQPPVTVLFYGRPKDKVDALASCHHVFRLPSLDDISPKLQKMAGCVNFALQLTHGNHGWIRRPFFLHDHANNVFSFDGRVPKRPRPIPF</sequence>
<evidence type="ECO:0000313" key="2">
    <source>
        <dbReference type="Proteomes" id="UP001583186"/>
    </source>
</evidence>
<organism evidence="1 2">
    <name type="scientific">Sporothrix stenoceras</name>
    <dbReference type="NCBI Taxonomy" id="5173"/>
    <lineage>
        <taxon>Eukaryota</taxon>
        <taxon>Fungi</taxon>
        <taxon>Dikarya</taxon>
        <taxon>Ascomycota</taxon>
        <taxon>Pezizomycotina</taxon>
        <taxon>Sordariomycetes</taxon>
        <taxon>Sordariomycetidae</taxon>
        <taxon>Ophiostomatales</taxon>
        <taxon>Ophiostomataceae</taxon>
        <taxon>Sporothrix</taxon>
    </lineage>
</organism>
<name>A0ABR3Z7Q3_9PEZI</name>